<keyword evidence="4" id="KW-1185">Reference proteome</keyword>
<comment type="caution">
    <text evidence="3">The sequence shown here is derived from an EMBL/GenBank/DDBJ whole genome shotgun (WGS) entry which is preliminary data.</text>
</comment>
<dbReference type="InterPro" id="IPR009875">
    <property type="entry name" value="PilZ_domain"/>
</dbReference>
<dbReference type="Proteomes" id="UP000680304">
    <property type="component" value="Unassembled WGS sequence"/>
</dbReference>
<proteinExistence type="predicted"/>
<dbReference type="EMBL" id="BOVJ01000010">
    <property type="protein sequence ID" value="GIQ61810.1"/>
    <property type="molecule type" value="Genomic_DNA"/>
</dbReference>
<evidence type="ECO:0000313" key="3">
    <source>
        <dbReference type="EMBL" id="GIQ61810.1"/>
    </source>
</evidence>
<dbReference type="SUPFAM" id="SSF141371">
    <property type="entry name" value="PilZ domain-like"/>
    <property type="match status" value="1"/>
</dbReference>
<gene>
    <name evidence="3" type="ORF">PACILC2_03780</name>
</gene>
<evidence type="ECO:0000259" key="2">
    <source>
        <dbReference type="Pfam" id="PF07238"/>
    </source>
</evidence>
<evidence type="ECO:0000256" key="1">
    <source>
        <dbReference type="SAM" id="MobiDB-lite"/>
    </source>
</evidence>
<sequence length="294" mass="32886">MQDSGFFCILPAFPRTKGEYCSVNHDHWVTPSLLLQSKTVVEKQGYVAAGTLTYLEGDLLEVELQEFDRFKLGERVQLTVYASSAKYRLRTSVIGMAEGSIAVILPPGAFNLHNEKRKAPRISVSVKGRLLRKPEQSPEPLSKAEKLHRKWAKELQVDRLDEGLVRRLEALMNDADAEEPEDAGNDGNTPDAEGGEMEVVNMSLDGIGFQVHAGSWSLCPGDWVEAVLYPGFELDCLLEIIREVRSGGTVYYGARFGEMREEQVRSLRAFILREQVAAYYQMKQQNDGKRASSG</sequence>
<reference evidence="3 4" key="1">
    <citation type="submission" date="2021-04" db="EMBL/GenBank/DDBJ databases">
        <title>Draft genome sequence of Paenibacillus cisolokensis, LC2-13A.</title>
        <authorList>
            <person name="Uke A."/>
            <person name="Chhe C."/>
            <person name="Baramee S."/>
            <person name="Kosugi A."/>
        </authorList>
    </citation>
    <scope>NUCLEOTIDE SEQUENCE [LARGE SCALE GENOMIC DNA]</scope>
    <source>
        <strain evidence="3 4">LC2-13A</strain>
    </source>
</reference>
<organism evidence="3 4">
    <name type="scientific">Paenibacillus cisolokensis</name>
    <dbReference type="NCBI Taxonomy" id="1658519"/>
    <lineage>
        <taxon>Bacteria</taxon>
        <taxon>Bacillati</taxon>
        <taxon>Bacillota</taxon>
        <taxon>Bacilli</taxon>
        <taxon>Bacillales</taxon>
        <taxon>Paenibacillaceae</taxon>
        <taxon>Paenibacillus</taxon>
    </lineage>
</organism>
<accession>A0ABQ4N0U8</accession>
<name>A0ABQ4N0U8_9BACL</name>
<feature type="region of interest" description="Disordered" evidence="1">
    <location>
        <begin position="174"/>
        <end position="195"/>
    </location>
</feature>
<feature type="compositionally biased region" description="Acidic residues" evidence="1">
    <location>
        <begin position="175"/>
        <end position="184"/>
    </location>
</feature>
<protein>
    <recommendedName>
        <fullName evidence="2">PilZ domain-containing protein</fullName>
    </recommendedName>
</protein>
<dbReference type="Pfam" id="PF07238">
    <property type="entry name" value="PilZ"/>
    <property type="match status" value="1"/>
</dbReference>
<feature type="domain" description="PilZ" evidence="2">
    <location>
        <begin position="197"/>
        <end position="272"/>
    </location>
</feature>
<evidence type="ECO:0000313" key="4">
    <source>
        <dbReference type="Proteomes" id="UP000680304"/>
    </source>
</evidence>